<accession>A0A5E8BYT9</accession>
<proteinExistence type="inferred from homology"/>
<dbReference type="Gene3D" id="3.90.850.10">
    <property type="entry name" value="Fumarylacetoacetase-like, C-terminal domain"/>
    <property type="match status" value="1"/>
</dbReference>
<sequence>MSSLKRFQNLIRFIGSDGLIHYGDAIIPSSASSASAATEAFLVKGNPFTTPLCVTSTRAQILKLLSPIAPSDVGTLRCLGLNYRQHANELSLPFPEFPVLFFKPTTTLAGPTDPLIVPRIAQRRDKYSEREEGAPAEVDYEVELVIVIGPKPVRDVPVEKALDYVLGYTVGNDYSQRTWQSARGGGQWSLGKMYDGWAPIGPAIVAADIVGDPQALHVSTTVNGTTVQDGSTGDMIFSVAQAVSFLSQGSTLMPGDLIFTGTPSGVGAGRTPRLWLKHGDEVTVSLSKVGSVTNTIIYESAESGTPKL</sequence>
<dbReference type="PANTHER" id="PTHR11820">
    <property type="entry name" value="ACYLPYRUVASE"/>
    <property type="match status" value="1"/>
</dbReference>
<organism evidence="4 5">
    <name type="scientific">Magnusiomyces paraingens</name>
    <dbReference type="NCBI Taxonomy" id="2606893"/>
    <lineage>
        <taxon>Eukaryota</taxon>
        <taxon>Fungi</taxon>
        <taxon>Dikarya</taxon>
        <taxon>Ascomycota</taxon>
        <taxon>Saccharomycotina</taxon>
        <taxon>Dipodascomycetes</taxon>
        <taxon>Dipodascales</taxon>
        <taxon>Dipodascaceae</taxon>
        <taxon>Magnusiomyces</taxon>
    </lineage>
</organism>
<name>A0A5E8BYT9_9ASCO</name>
<dbReference type="SUPFAM" id="SSF56529">
    <property type="entry name" value="FAH"/>
    <property type="match status" value="1"/>
</dbReference>
<evidence type="ECO:0000313" key="5">
    <source>
        <dbReference type="Proteomes" id="UP000398389"/>
    </source>
</evidence>
<dbReference type="InterPro" id="IPR011234">
    <property type="entry name" value="Fumarylacetoacetase-like_C"/>
</dbReference>
<dbReference type="EMBL" id="CABVLU010000004">
    <property type="protein sequence ID" value="VVT56799.1"/>
    <property type="molecule type" value="Genomic_DNA"/>
</dbReference>
<dbReference type="GO" id="GO:0046872">
    <property type="term" value="F:metal ion binding"/>
    <property type="evidence" value="ECO:0007669"/>
    <property type="project" value="UniProtKB-KW"/>
</dbReference>
<evidence type="ECO:0000256" key="1">
    <source>
        <dbReference type="ARBA" id="ARBA00010211"/>
    </source>
</evidence>
<dbReference type="Proteomes" id="UP000398389">
    <property type="component" value="Unassembled WGS sequence"/>
</dbReference>
<dbReference type="InterPro" id="IPR036663">
    <property type="entry name" value="Fumarylacetoacetase_C_sf"/>
</dbReference>
<comment type="similarity">
    <text evidence="1">Belongs to the FAH family.</text>
</comment>
<evidence type="ECO:0000313" key="4">
    <source>
        <dbReference type="EMBL" id="VVT56799.1"/>
    </source>
</evidence>
<dbReference type="GeneID" id="43584100"/>
<dbReference type="AlphaFoldDB" id="A0A5E8BYT9"/>
<protein>
    <recommendedName>
        <fullName evidence="3">Fumarylacetoacetase-like C-terminal domain-containing protein</fullName>
    </recommendedName>
</protein>
<evidence type="ECO:0000256" key="2">
    <source>
        <dbReference type="ARBA" id="ARBA00022723"/>
    </source>
</evidence>
<dbReference type="PANTHER" id="PTHR11820:SF112">
    <property type="entry name" value="FUMARYLACETOACETATE HYDROLASE FAMILY PROTEIN (AFU_ORTHOLOGUE AFUA_1G02370)-RELATED"/>
    <property type="match status" value="1"/>
</dbReference>
<gene>
    <name evidence="4" type="ORF">SAPINGB_P005286</name>
</gene>
<feature type="domain" description="Fumarylacetoacetase-like C-terminal" evidence="3">
    <location>
        <begin position="77"/>
        <end position="296"/>
    </location>
</feature>
<dbReference type="RefSeq" id="XP_031855891.1">
    <property type="nucleotide sequence ID" value="XM_032000000.1"/>
</dbReference>
<dbReference type="GO" id="GO:0050163">
    <property type="term" value="F:oxaloacetate tautomerase activity"/>
    <property type="evidence" value="ECO:0007669"/>
    <property type="project" value="UniProtKB-ARBA"/>
</dbReference>
<dbReference type="FunFam" id="3.90.850.10:FF:000002">
    <property type="entry name" value="2-hydroxyhepta-2,4-diene-1,7-dioate isomerase"/>
    <property type="match status" value="1"/>
</dbReference>
<dbReference type="GO" id="GO:0006107">
    <property type="term" value="P:oxaloacetate metabolic process"/>
    <property type="evidence" value="ECO:0007669"/>
    <property type="project" value="UniProtKB-ARBA"/>
</dbReference>
<reference evidence="4 5" key="1">
    <citation type="submission" date="2019-09" db="EMBL/GenBank/DDBJ databases">
        <authorList>
            <person name="Brejova B."/>
        </authorList>
    </citation>
    <scope>NUCLEOTIDE SEQUENCE [LARGE SCALE GENOMIC DNA]</scope>
</reference>
<keyword evidence="2" id="KW-0479">Metal-binding</keyword>
<keyword evidence="5" id="KW-1185">Reference proteome</keyword>
<dbReference type="Pfam" id="PF01557">
    <property type="entry name" value="FAA_hydrolase"/>
    <property type="match status" value="1"/>
</dbReference>
<evidence type="ECO:0000259" key="3">
    <source>
        <dbReference type="Pfam" id="PF01557"/>
    </source>
</evidence>
<dbReference type="OrthoDB" id="411064at2759"/>